<sequence length="297" mass="33826">MAPKRKRTIADEEEEFQPEDEVQVIGSDDDDDDEFMENVVDDDDDDDIEFKEKASKKKKKDEDEEEEDGGKKKKKSSSKKSSSTKEKKETKKKSSSSSDKDSKKKSSGGKKGSTSSGPKKKDLTIKDESEARKVVLELFKKANPMATKCVDKLESKGELTVKASGKTKIWWINQDNLEVLSKEELKEIDNEIKELQQEIAGVRSDITQRSNTKAKLLKAPKTEELPNIILKERAELEQKKKKLESLQSGSTKLCTIEEKKEALKHLEKYLKEWKSRKRLTMSIVDSICEHAEKTRPA</sequence>
<dbReference type="GO" id="GO:0120231">
    <property type="term" value="C:DNA recombinase auxiliary factor complex"/>
    <property type="evidence" value="ECO:0007669"/>
    <property type="project" value="TreeGrafter"/>
</dbReference>
<dbReference type="PANTHER" id="PTHR15938:SF0">
    <property type="entry name" value="HOMOLOGOUS-PAIRING PROTEIN 2 HOMOLOG"/>
    <property type="match status" value="1"/>
</dbReference>
<proteinExistence type="predicted"/>
<comment type="subcellular location">
    <subcellularLocation>
        <location evidence="1">Nucleus</location>
    </subcellularLocation>
</comment>
<reference evidence="7 8" key="1">
    <citation type="journal article" date="2018" name="BMC Genomics">
        <title>The genome of Naegleria lovaniensis, the basis for a comparative approach to unravel pathogenicity factors of the human pathogenic amoeba N. fowleri.</title>
        <authorList>
            <person name="Liechti N."/>
            <person name="Schurch N."/>
            <person name="Bruggmann R."/>
            <person name="Wittwer M."/>
        </authorList>
    </citation>
    <scope>NUCLEOTIDE SEQUENCE [LARGE SCALE GENOMIC DNA]</scope>
    <source>
        <strain evidence="7 8">ATCC 30569</strain>
    </source>
</reference>
<evidence type="ECO:0000256" key="3">
    <source>
        <dbReference type="ARBA" id="ARBA00023242"/>
    </source>
</evidence>
<comment type="caution">
    <text evidence="7">The sequence shown here is derived from an EMBL/GenBank/DDBJ whole genome shotgun (WGS) entry which is preliminary data.</text>
</comment>
<feature type="coiled-coil region" evidence="5">
    <location>
        <begin position="178"/>
        <end position="205"/>
    </location>
</feature>
<gene>
    <name evidence="7" type="ORF">C9374_001899</name>
</gene>
<feature type="compositionally biased region" description="Acidic residues" evidence="6">
    <location>
        <begin position="11"/>
        <end position="49"/>
    </location>
</feature>
<evidence type="ECO:0000313" key="7">
    <source>
        <dbReference type="EMBL" id="KAG2386864.1"/>
    </source>
</evidence>
<dbReference type="AlphaFoldDB" id="A0AA88GVC9"/>
<organism evidence="7 8">
    <name type="scientific">Naegleria lovaniensis</name>
    <name type="common">Amoeba</name>
    <dbReference type="NCBI Taxonomy" id="51637"/>
    <lineage>
        <taxon>Eukaryota</taxon>
        <taxon>Discoba</taxon>
        <taxon>Heterolobosea</taxon>
        <taxon>Tetramitia</taxon>
        <taxon>Eutetramitia</taxon>
        <taxon>Vahlkampfiidae</taxon>
        <taxon>Naegleria</taxon>
    </lineage>
</organism>
<dbReference type="GO" id="GO:0003690">
    <property type="term" value="F:double-stranded DNA binding"/>
    <property type="evidence" value="ECO:0007669"/>
    <property type="project" value="TreeGrafter"/>
</dbReference>
<evidence type="ECO:0000313" key="8">
    <source>
        <dbReference type="Proteomes" id="UP000816034"/>
    </source>
</evidence>
<dbReference type="GO" id="GO:0120230">
    <property type="term" value="F:recombinase activator activity"/>
    <property type="evidence" value="ECO:0007669"/>
    <property type="project" value="TreeGrafter"/>
</dbReference>
<evidence type="ECO:0000256" key="6">
    <source>
        <dbReference type="SAM" id="MobiDB-lite"/>
    </source>
</evidence>
<dbReference type="RefSeq" id="XP_044550856.1">
    <property type="nucleotide sequence ID" value="XM_044691256.1"/>
</dbReference>
<evidence type="ECO:0000256" key="4">
    <source>
        <dbReference type="ARBA" id="ARBA00023254"/>
    </source>
</evidence>
<name>A0AA88GVC9_NAELO</name>
<dbReference type="GO" id="GO:0010774">
    <property type="term" value="P:meiotic strand invasion involved in reciprocal meiotic recombination"/>
    <property type="evidence" value="ECO:0007669"/>
    <property type="project" value="TreeGrafter"/>
</dbReference>
<dbReference type="EMBL" id="PYSW02000014">
    <property type="protein sequence ID" value="KAG2386864.1"/>
    <property type="molecule type" value="Genomic_DNA"/>
</dbReference>
<keyword evidence="3" id="KW-0539">Nucleus</keyword>
<evidence type="ECO:0000256" key="1">
    <source>
        <dbReference type="ARBA" id="ARBA00004123"/>
    </source>
</evidence>
<dbReference type="Gene3D" id="1.10.10.10">
    <property type="entry name" value="Winged helix-like DNA-binding domain superfamily/Winged helix DNA-binding domain"/>
    <property type="match status" value="1"/>
</dbReference>
<dbReference type="InterPro" id="IPR036388">
    <property type="entry name" value="WH-like_DNA-bd_sf"/>
</dbReference>
<dbReference type="GO" id="GO:0000794">
    <property type="term" value="C:condensed nuclear chromosome"/>
    <property type="evidence" value="ECO:0007669"/>
    <property type="project" value="TreeGrafter"/>
</dbReference>
<keyword evidence="5" id="KW-0175">Coiled coil</keyword>
<accession>A0AA88GVC9</accession>
<keyword evidence="8" id="KW-1185">Reference proteome</keyword>
<feature type="coiled-coil region" evidence="5">
    <location>
        <begin position="229"/>
        <end position="276"/>
    </location>
</feature>
<dbReference type="Proteomes" id="UP000816034">
    <property type="component" value="Unassembled WGS sequence"/>
</dbReference>
<protein>
    <recommendedName>
        <fullName evidence="9">Homologous-pairing protein 2 winged helix domain-containing protein</fullName>
    </recommendedName>
</protein>
<dbReference type="PANTHER" id="PTHR15938">
    <property type="entry name" value="TBP-1 INTERACTING PROTEIN"/>
    <property type="match status" value="1"/>
</dbReference>
<dbReference type="GeneID" id="68094355"/>
<dbReference type="GO" id="GO:0007129">
    <property type="term" value="P:homologous chromosome pairing at meiosis"/>
    <property type="evidence" value="ECO:0007669"/>
    <property type="project" value="TreeGrafter"/>
</dbReference>
<evidence type="ECO:0000256" key="5">
    <source>
        <dbReference type="SAM" id="Coils"/>
    </source>
</evidence>
<dbReference type="GO" id="GO:0000709">
    <property type="term" value="P:meiotic joint molecule formation"/>
    <property type="evidence" value="ECO:0007669"/>
    <property type="project" value="TreeGrafter"/>
</dbReference>
<evidence type="ECO:0008006" key="9">
    <source>
        <dbReference type="Google" id="ProtNLM"/>
    </source>
</evidence>
<keyword evidence="4" id="KW-0469">Meiosis</keyword>
<keyword evidence="2" id="KW-0233">DNA recombination</keyword>
<feature type="region of interest" description="Disordered" evidence="6">
    <location>
        <begin position="1"/>
        <end position="127"/>
    </location>
</feature>
<evidence type="ECO:0000256" key="2">
    <source>
        <dbReference type="ARBA" id="ARBA00023172"/>
    </source>
</evidence>